<dbReference type="InterPro" id="IPR022968">
    <property type="entry name" value="Tsr3-like"/>
</dbReference>
<evidence type="ECO:0000256" key="4">
    <source>
        <dbReference type="ARBA" id="ARBA00022552"/>
    </source>
</evidence>
<evidence type="ECO:0000256" key="6">
    <source>
        <dbReference type="ARBA" id="ARBA00022691"/>
    </source>
</evidence>
<feature type="domain" description="16S/18S rRNA aminocarboxypropyltransferase Tsr3 C-terminal" evidence="7">
    <location>
        <begin position="59"/>
        <end position="181"/>
    </location>
</feature>
<keyword evidence="10" id="KW-1185">Reference proteome</keyword>
<gene>
    <name evidence="9" type="ORF">NDEV_0692</name>
</gene>
<evidence type="ECO:0000259" key="7">
    <source>
        <dbReference type="Pfam" id="PF04034"/>
    </source>
</evidence>
<evidence type="ECO:0000313" key="9">
    <source>
        <dbReference type="EMBL" id="CUR51457.1"/>
    </source>
</evidence>
<dbReference type="GO" id="GO:0106388">
    <property type="term" value="F:rRNA small subunit aminocarboxypropyltransferase activity"/>
    <property type="evidence" value="ECO:0007669"/>
    <property type="project" value="InterPro"/>
</dbReference>
<keyword evidence="5" id="KW-0808">Transferase</keyword>
<sequence>MLANSFFNLKQFIAYMSFPDMMQIQVLMFEQDDPSKCTAAKLVKFGIAKRIKHLTGKDMILNPFAKEFVLKSDRDLTKSITGIDCSWDLAQNMFLKRFVGLSRKLPPLLAGNPVNYSKVGKLTTAEAIAGALYIMDYGELADSILGKFKWGHTFFDLNQYLLQDYANAKTVDDVNVTAQEYGLMP</sequence>
<proteinExistence type="predicted"/>
<evidence type="ECO:0000256" key="1">
    <source>
        <dbReference type="ARBA" id="ARBA00014114"/>
    </source>
</evidence>
<dbReference type="GO" id="GO:0006364">
    <property type="term" value="P:rRNA processing"/>
    <property type="evidence" value="ECO:0007669"/>
    <property type="project" value="UniProtKB-KW"/>
</dbReference>
<dbReference type="AlphaFoldDB" id="A0A128A2C4"/>
<evidence type="ECO:0000259" key="8">
    <source>
        <dbReference type="Pfam" id="PF04068"/>
    </source>
</evidence>
<protein>
    <recommendedName>
        <fullName evidence="1">16S rRNA aminocarboxypropyltransferase</fullName>
    </recommendedName>
</protein>
<dbReference type="PANTHER" id="PTHR20426:SF0">
    <property type="entry name" value="18S RRNA AMINOCARBOXYPROPYLTRANSFERASE"/>
    <property type="match status" value="1"/>
</dbReference>
<evidence type="ECO:0000313" key="10">
    <source>
        <dbReference type="Proteomes" id="UP000196239"/>
    </source>
</evidence>
<evidence type="ECO:0000256" key="3">
    <source>
        <dbReference type="ARBA" id="ARBA00022517"/>
    </source>
</evidence>
<dbReference type="Proteomes" id="UP000196239">
    <property type="component" value="Chromosome 1"/>
</dbReference>
<organism evidence="9 10">
    <name type="scientific">Nitrosotalea devaniterrae</name>
    <dbReference type="NCBI Taxonomy" id="1078905"/>
    <lineage>
        <taxon>Archaea</taxon>
        <taxon>Nitrososphaerota</taxon>
        <taxon>Nitrososphaeria</taxon>
        <taxon>Nitrosotaleales</taxon>
        <taxon>Nitrosotaleaceae</taxon>
        <taxon>Nitrosotalea</taxon>
    </lineage>
</organism>
<keyword evidence="4" id="KW-0698">rRNA processing</keyword>
<keyword evidence="2" id="KW-0963">Cytoplasm</keyword>
<accession>A0A128A2C4</accession>
<dbReference type="NCBIfam" id="NF002621">
    <property type="entry name" value="PRK02287.1"/>
    <property type="match status" value="1"/>
</dbReference>
<dbReference type="Pfam" id="PF04068">
    <property type="entry name" value="Fer4_RLI"/>
    <property type="match status" value="1"/>
</dbReference>
<evidence type="ECO:0000256" key="5">
    <source>
        <dbReference type="ARBA" id="ARBA00022679"/>
    </source>
</evidence>
<dbReference type="InterPro" id="IPR007177">
    <property type="entry name" value="Tsr3_C"/>
</dbReference>
<dbReference type="PANTHER" id="PTHR20426">
    <property type="entry name" value="RIBOSOME BIOGENESIS PROTEIN TSR3 HOMOLOG"/>
    <property type="match status" value="1"/>
</dbReference>
<feature type="domain" description="RNase L inhibitor RLI-like possible metal-binding" evidence="8">
    <location>
        <begin position="22"/>
        <end position="49"/>
    </location>
</feature>
<evidence type="ECO:0000256" key="2">
    <source>
        <dbReference type="ARBA" id="ARBA00022490"/>
    </source>
</evidence>
<name>A0A128A2C4_9ARCH</name>
<dbReference type="KEGG" id="ndv:NDEV_0692"/>
<keyword evidence="6" id="KW-0949">S-adenosyl-L-methionine</keyword>
<dbReference type="Pfam" id="PF04034">
    <property type="entry name" value="Ribo_biogen_C"/>
    <property type="match status" value="1"/>
</dbReference>
<reference evidence="10" key="1">
    <citation type="submission" date="2015-10" db="EMBL/GenBank/DDBJ databases">
        <authorList>
            <person name="Lehtovirta-Morley L.E."/>
            <person name="Vieille C."/>
        </authorList>
    </citation>
    <scope>NUCLEOTIDE SEQUENCE [LARGE SCALE GENOMIC DNA]</scope>
</reference>
<dbReference type="EMBL" id="LN890280">
    <property type="protein sequence ID" value="CUR51457.1"/>
    <property type="molecule type" value="Genomic_DNA"/>
</dbReference>
<dbReference type="InterPro" id="IPR007209">
    <property type="entry name" value="RNaseL-inhib-like_metal-bd_dom"/>
</dbReference>
<keyword evidence="3" id="KW-0690">Ribosome biogenesis</keyword>